<organism evidence="2 3">
    <name type="scientific">Caenorhabditis auriculariae</name>
    <dbReference type="NCBI Taxonomy" id="2777116"/>
    <lineage>
        <taxon>Eukaryota</taxon>
        <taxon>Metazoa</taxon>
        <taxon>Ecdysozoa</taxon>
        <taxon>Nematoda</taxon>
        <taxon>Chromadorea</taxon>
        <taxon>Rhabditida</taxon>
        <taxon>Rhabditina</taxon>
        <taxon>Rhabditomorpha</taxon>
        <taxon>Rhabditoidea</taxon>
        <taxon>Rhabditidae</taxon>
        <taxon>Peloderinae</taxon>
        <taxon>Caenorhabditis</taxon>
    </lineage>
</organism>
<evidence type="ECO:0000256" key="1">
    <source>
        <dbReference type="SAM" id="MobiDB-lite"/>
    </source>
</evidence>
<accession>A0A8S1H0H5</accession>
<evidence type="ECO:0000313" key="3">
    <source>
        <dbReference type="Proteomes" id="UP000835052"/>
    </source>
</evidence>
<keyword evidence="3" id="KW-1185">Reference proteome</keyword>
<reference evidence="2" key="1">
    <citation type="submission" date="2020-10" db="EMBL/GenBank/DDBJ databases">
        <authorList>
            <person name="Kikuchi T."/>
        </authorList>
    </citation>
    <scope>NUCLEOTIDE SEQUENCE</scope>
    <source>
        <strain evidence="2">NKZ352</strain>
    </source>
</reference>
<feature type="compositionally biased region" description="Basic and acidic residues" evidence="1">
    <location>
        <begin position="322"/>
        <end position="337"/>
    </location>
</feature>
<feature type="compositionally biased region" description="Basic and acidic residues" evidence="1">
    <location>
        <begin position="253"/>
        <end position="273"/>
    </location>
</feature>
<proteinExistence type="predicted"/>
<feature type="compositionally biased region" description="Polar residues" evidence="1">
    <location>
        <begin position="234"/>
        <end position="245"/>
    </location>
</feature>
<name>A0A8S1H0H5_9PELO</name>
<feature type="region of interest" description="Disordered" evidence="1">
    <location>
        <begin position="231"/>
        <end position="353"/>
    </location>
</feature>
<dbReference type="EMBL" id="CAJGYM010000009">
    <property type="protein sequence ID" value="CAD6188907.1"/>
    <property type="molecule type" value="Genomic_DNA"/>
</dbReference>
<sequence length="385" mass="41733">MEQTIMRSYQPSISRKTVITKKIGCAVFAVTSTEKKMPRPVLNSLGESDASEYSWLSGSPRAVHYGPVPVYGFVNNEVPPIRFGVNIYNNNRLGRGPLGGPHEHIPGRLPPFNFGMPDVGNQGIGQRRNGPAILDLGELNRSGNLAAPLLDVGNQGIGQRRDGPGFLNLAELNRSGNLAAPLLGIGNQAIGQHRDGPAGLGLAEPNMVGRGNLAPPLLIGNNRAACVDRPGNPCPSSEWQCSSASALPRKQGGRREGGRLRLLGIDKKEEKKSFASKKVSRASSMREEDDGWGSSKKPKNGSEGGRSGRGTSFFSQSVMYDPTKKTPECFFRDEKPRQTKGSGSFDKYQPLKTSGPKTLVLFEDKNFVPPRNQYNPRNQLPSLFD</sequence>
<evidence type="ECO:0000313" key="2">
    <source>
        <dbReference type="EMBL" id="CAD6188907.1"/>
    </source>
</evidence>
<gene>
    <name evidence="2" type="ORF">CAUJ_LOCUS4826</name>
</gene>
<dbReference type="Proteomes" id="UP000835052">
    <property type="component" value="Unassembled WGS sequence"/>
</dbReference>
<dbReference type="AlphaFoldDB" id="A0A8S1H0H5"/>
<comment type="caution">
    <text evidence="2">The sequence shown here is derived from an EMBL/GenBank/DDBJ whole genome shotgun (WGS) entry which is preliminary data.</text>
</comment>
<protein>
    <submittedName>
        <fullName evidence="2">Uncharacterized protein</fullName>
    </submittedName>
</protein>